<dbReference type="Proteomes" id="UP001254832">
    <property type="component" value="Unassembled WGS sequence"/>
</dbReference>
<organism evidence="6 7">
    <name type="scientific">Paenibacillus amylolyticus</name>
    <dbReference type="NCBI Taxonomy" id="1451"/>
    <lineage>
        <taxon>Bacteria</taxon>
        <taxon>Bacillati</taxon>
        <taxon>Bacillota</taxon>
        <taxon>Bacilli</taxon>
        <taxon>Bacillales</taxon>
        <taxon>Paenibacillaceae</taxon>
        <taxon>Paenibacillus</taxon>
    </lineage>
</organism>
<accession>A0AAP5LLG0</accession>
<sequence>MNSIEQGWIAEWHSTKPLTDKWIATGEVHYFHHHAFILIVDGRATWNINGQKVQVSYGQLVALQKNSMIEIVNGGSLDMAGWLVEFNTYSIKQHEGSIATFDWEIPRGSIYQSVQLMLGDLARIIQHINTGLLAKHAQQVRNQLLINELLNFLYENQLSEYHTIEQGILRSITYMMSHYDENITRKQLAEIAGLSPWHYSRKFSERYGKPPLDYLTHYRMYRAQEELILTAETSQNIAKKVGYEDAHYFSRRFKQFAGVSPRSYVRTLSDRKILCLTPLCAEVLIGIGIIPQAVVVTPLLVPPEQHDLFISHGIRILPTAQYELNVELIRQEQPEVIIGNVWPDELRQNLRTIAPLITGLKMDAEILLQQLSAIFHKHEEAAAIHVRMKHEVSSARQQLHETLQTSTKIMVLRVEPFGYRYLGGYSHGVSRLLYQQLGLALPDSLHAGEAWFNPCSIEQLKKADPDILFVEKRVMEHFNAEENMNHLMSTPVWNGLKAVRNNQVFHVDTRLWVDGYGLIGHTQVLHQIVEKLTNIDQDGAQ</sequence>
<dbReference type="SUPFAM" id="SSF46689">
    <property type="entry name" value="Homeodomain-like"/>
    <property type="match status" value="2"/>
</dbReference>
<keyword evidence="3" id="KW-0804">Transcription</keyword>
<evidence type="ECO:0000259" key="4">
    <source>
        <dbReference type="PROSITE" id="PS01124"/>
    </source>
</evidence>
<dbReference type="SMART" id="SM00342">
    <property type="entry name" value="HTH_ARAC"/>
    <property type="match status" value="1"/>
</dbReference>
<dbReference type="Gene3D" id="1.10.10.60">
    <property type="entry name" value="Homeodomain-like"/>
    <property type="match status" value="2"/>
</dbReference>
<name>A0AAP5LLG0_PAEAM</name>
<proteinExistence type="predicted"/>
<dbReference type="RefSeq" id="WP_056701678.1">
    <property type="nucleotide sequence ID" value="NZ_JAVDTR010000004.1"/>
</dbReference>
<protein>
    <submittedName>
        <fullName evidence="6">ABC-type Fe3+-hydroxamate transport system substrate-binding protein</fullName>
    </submittedName>
</protein>
<dbReference type="GO" id="GO:0043565">
    <property type="term" value="F:sequence-specific DNA binding"/>
    <property type="evidence" value="ECO:0007669"/>
    <property type="project" value="InterPro"/>
</dbReference>
<reference evidence="6" key="1">
    <citation type="submission" date="2023-07" db="EMBL/GenBank/DDBJ databases">
        <title>Sorghum-associated microbial communities from plants grown in Nebraska, USA.</title>
        <authorList>
            <person name="Schachtman D."/>
        </authorList>
    </citation>
    <scope>NUCLEOTIDE SEQUENCE</scope>
    <source>
        <strain evidence="6">BE80</strain>
    </source>
</reference>
<gene>
    <name evidence="6" type="ORF">J2W91_001789</name>
</gene>
<evidence type="ECO:0000313" key="6">
    <source>
        <dbReference type="EMBL" id="MDR6723337.1"/>
    </source>
</evidence>
<dbReference type="InterPro" id="IPR037923">
    <property type="entry name" value="HTH-like"/>
</dbReference>
<dbReference type="PANTHER" id="PTHR43280:SF28">
    <property type="entry name" value="HTH-TYPE TRANSCRIPTIONAL ACTIVATOR RHAS"/>
    <property type="match status" value="1"/>
</dbReference>
<evidence type="ECO:0000313" key="7">
    <source>
        <dbReference type="Proteomes" id="UP001254832"/>
    </source>
</evidence>
<feature type="domain" description="HTH araC/xylS-type" evidence="4">
    <location>
        <begin position="169"/>
        <end position="267"/>
    </location>
</feature>
<dbReference type="InterPro" id="IPR018060">
    <property type="entry name" value="HTH_AraC"/>
</dbReference>
<evidence type="ECO:0000256" key="1">
    <source>
        <dbReference type="ARBA" id="ARBA00023015"/>
    </source>
</evidence>
<dbReference type="InterPro" id="IPR009057">
    <property type="entry name" value="Homeodomain-like_sf"/>
</dbReference>
<dbReference type="InterPro" id="IPR002491">
    <property type="entry name" value="ABC_transptr_periplasmic_BD"/>
</dbReference>
<dbReference type="EMBL" id="JAVDTR010000004">
    <property type="protein sequence ID" value="MDR6723337.1"/>
    <property type="molecule type" value="Genomic_DNA"/>
</dbReference>
<dbReference type="PANTHER" id="PTHR43280">
    <property type="entry name" value="ARAC-FAMILY TRANSCRIPTIONAL REGULATOR"/>
    <property type="match status" value="1"/>
</dbReference>
<dbReference type="Pfam" id="PF01497">
    <property type="entry name" value="Peripla_BP_2"/>
    <property type="match status" value="1"/>
</dbReference>
<keyword evidence="1" id="KW-0805">Transcription regulation</keyword>
<dbReference type="SUPFAM" id="SSF53807">
    <property type="entry name" value="Helical backbone' metal receptor"/>
    <property type="match status" value="1"/>
</dbReference>
<dbReference type="Pfam" id="PF12833">
    <property type="entry name" value="HTH_18"/>
    <property type="match status" value="1"/>
</dbReference>
<dbReference type="AlphaFoldDB" id="A0AAP5LLG0"/>
<evidence type="ECO:0000256" key="2">
    <source>
        <dbReference type="ARBA" id="ARBA00023125"/>
    </source>
</evidence>
<comment type="caution">
    <text evidence="6">The sequence shown here is derived from an EMBL/GenBank/DDBJ whole genome shotgun (WGS) entry which is preliminary data.</text>
</comment>
<dbReference type="SUPFAM" id="SSF51215">
    <property type="entry name" value="Regulatory protein AraC"/>
    <property type="match status" value="1"/>
</dbReference>
<dbReference type="PROSITE" id="PS01124">
    <property type="entry name" value="HTH_ARAC_FAMILY_2"/>
    <property type="match status" value="1"/>
</dbReference>
<dbReference type="GO" id="GO:0003700">
    <property type="term" value="F:DNA-binding transcription factor activity"/>
    <property type="evidence" value="ECO:0007669"/>
    <property type="project" value="InterPro"/>
</dbReference>
<evidence type="ECO:0000259" key="5">
    <source>
        <dbReference type="PROSITE" id="PS50983"/>
    </source>
</evidence>
<keyword evidence="2" id="KW-0238">DNA-binding</keyword>
<dbReference type="PROSITE" id="PS50983">
    <property type="entry name" value="FE_B12_PBP"/>
    <property type="match status" value="1"/>
</dbReference>
<evidence type="ECO:0000256" key="3">
    <source>
        <dbReference type="ARBA" id="ARBA00023163"/>
    </source>
</evidence>
<dbReference type="Gene3D" id="3.40.50.1980">
    <property type="entry name" value="Nitrogenase molybdenum iron protein domain"/>
    <property type="match status" value="1"/>
</dbReference>
<feature type="domain" description="Fe/B12 periplasmic-binding" evidence="5">
    <location>
        <begin position="272"/>
        <end position="536"/>
    </location>
</feature>